<dbReference type="Pfam" id="PF05275">
    <property type="entry name" value="CopB"/>
    <property type="match status" value="1"/>
</dbReference>
<dbReference type="EMBL" id="SPUH01000001">
    <property type="protein sequence ID" value="TKS55383.1"/>
    <property type="molecule type" value="Genomic_DNA"/>
</dbReference>
<keyword evidence="3" id="KW-1185">Reference proteome</keyword>
<sequence>MQGPAREGEHRGHTGHGEAAHAQRGEHGAHGGHSAHGHGAHVGHSAHGEHGAHGGDPTHGQHGAPVAHSAHSEHSAHVGHSAHSERGAHVGHSAHDEHGAHAGRDGHTPVPPLTDADRAAAFPPLAQHAMTHASQVAWQIEVDRLEVWDTDQGTGQLWEVEAWVGGDLQRLWLKSEGSRSDGRTDNADIELLFGRSVTPWWDVLAGVRQDTRPASRSWAAIGVEGIAPGMIELTAMAYAGSGGQVQLKAEAAYDVRFSNRLILRPSLEATAAFDDEPDQGIGSGLNGIEAGLRLRYEISPRFAPYVGVVHERLFGGTATHARAAGDAARDTRVVAGLRGWW</sequence>
<dbReference type="Proteomes" id="UP000298681">
    <property type="component" value="Unassembled WGS sequence"/>
</dbReference>
<dbReference type="GO" id="GO:0009279">
    <property type="term" value="C:cell outer membrane"/>
    <property type="evidence" value="ECO:0007669"/>
    <property type="project" value="InterPro"/>
</dbReference>
<evidence type="ECO:0000313" key="3">
    <source>
        <dbReference type="Proteomes" id="UP000298681"/>
    </source>
</evidence>
<gene>
    <name evidence="2" type="ORF">E4582_09620</name>
</gene>
<organism evidence="2 3">
    <name type="scientific">Luteimonas yindakuii</name>
    <dbReference type="NCBI Taxonomy" id="2565782"/>
    <lineage>
        <taxon>Bacteria</taxon>
        <taxon>Pseudomonadati</taxon>
        <taxon>Pseudomonadota</taxon>
        <taxon>Gammaproteobacteria</taxon>
        <taxon>Lysobacterales</taxon>
        <taxon>Lysobacteraceae</taxon>
        <taxon>Luteimonas</taxon>
    </lineage>
</organism>
<proteinExistence type="predicted"/>
<accession>A0A4Z1RGT4</accession>
<dbReference type="AlphaFoldDB" id="A0A4Z1RGT4"/>
<evidence type="ECO:0000256" key="1">
    <source>
        <dbReference type="SAM" id="MobiDB-lite"/>
    </source>
</evidence>
<protein>
    <submittedName>
        <fullName evidence="2">Copper resistance protein B</fullName>
    </submittedName>
</protein>
<reference evidence="2 3" key="1">
    <citation type="submission" date="2019-01" db="EMBL/GenBank/DDBJ databases">
        <authorList>
            <person name="Zhang S."/>
        </authorList>
    </citation>
    <scope>NUCLEOTIDE SEQUENCE [LARGE SCALE GENOMIC DNA]</scope>
    <source>
        <strain evidence="2 3">1626</strain>
    </source>
</reference>
<evidence type="ECO:0000313" key="2">
    <source>
        <dbReference type="EMBL" id="TKS55383.1"/>
    </source>
</evidence>
<dbReference type="InterPro" id="IPR007939">
    <property type="entry name" value="Cu-R_B_prcur"/>
</dbReference>
<comment type="caution">
    <text evidence="2">The sequence shown here is derived from an EMBL/GenBank/DDBJ whole genome shotgun (WGS) entry which is preliminary data.</text>
</comment>
<feature type="compositionally biased region" description="Basic and acidic residues" evidence="1">
    <location>
        <begin position="70"/>
        <end position="107"/>
    </location>
</feature>
<dbReference type="GO" id="GO:0005507">
    <property type="term" value="F:copper ion binding"/>
    <property type="evidence" value="ECO:0007669"/>
    <property type="project" value="InterPro"/>
</dbReference>
<dbReference type="GO" id="GO:0006878">
    <property type="term" value="P:intracellular copper ion homeostasis"/>
    <property type="evidence" value="ECO:0007669"/>
    <property type="project" value="InterPro"/>
</dbReference>
<name>A0A4Z1RGT4_9GAMM</name>
<feature type="region of interest" description="Disordered" evidence="1">
    <location>
        <begin position="1"/>
        <end position="117"/>
    </location>
</feature>
<feature type="compositionally biased region" description="Basic and acidic residues" evidence="1">
    <location>
        <begin position="1"/>
        <end position="29"/>
    </location>
</feature>